<comment type="caution">
    <text evidence="8">The sequence shown here is derived from an EMBL/GenBank/DDBJ whole genome shotgun (WGS) entry which is preliminary data.</text>
</comment>
<dbReference type="Pfam" id="PF01019">
    <property type="entry name" value="G_glu_transpept"/>
    <property type="match status" value="1"/>
</dbReference>
<dbReference type="FunFam" id="3.60.20.40:FF:000001">
    <property type="entry name" value="Gamma-glutamyltranspeptidase 1"/>
    <property type="match status" value="1"/>
</dbReference>
<sequence length="225" mass="24632">MRLSEDPSADQGLTSSSLSAVQRAKYENSNPHGTMHFSVIDKDNSAVSLTSPVNLIFDAKFMDSVTGIILNDELVDFSIPGVPNNFCLFPSPCNYIAPFERPLFTITPTNIEDEDKNFQLVVGVSGGSQILTATLNVILNAFDFDLNIFEAVKTPIIHHQLIPNKARFETGHSAKIMEVLITKRHQFRNLPETGTASASQAIRRFGDGPIHAASDPRKQGVATAY</sequence>
<feature type="binding site" evidence="7">
    <location>
        <position position="127"/>
    </location>
    <ligand>
        <name>L-glutamate</name>
        <dbReference type="ChEBI" id="CHEBI:29985"/>
    </ligand>
</feature>
<reference evidence="8" key="1">
    <citation type="submission" date="2020-12" db="EMBL/GenBank/DDBJ databases">
        <title>Metabolic potential, ecology and presence of endohyphal bacteria is reflected in genomic diversity of Mucoromycotina.</title>
        <authorList>
            <person name="Muszewska A."/>
            <person name="Okrasinska A."/>
            <person name="Steczkiewicz K."/>
            <person name="Drgas O."/>
            <person name="Orlowska M."/>
            <person name="Perlinska-Lenart U."/>
            <person name="Aleksandrzak-Piekarczyk T."/>
            <person name="Szatraj K."/>
            <person name="Zielenkiewicz U."/>
            <person name="Pilsyk S."/>
            <person name="Malc E."/>
            <person name="Mieczkowski P."/>
            <person name="Kruszewska J.S."/>
            <person name="Biernat P."/>
            <person name="Pawlowska J."/>
        </authorList>
    </citation>
    <scope>NUCLEOTIDE SEQUENCE</scope>
    <source>
        <strain evidence="8">WA0000017839</strain>
    </source>
</reference>
<evidence type="ECO:0000313" key="8">
    <source>
        <dbReference type="EMBL" id="KAG2213474.1"/>
    </source>
</evidence>
<comment type="catalytic activity">
    <reaction evidence="5">
        <text>an N-terminal (5-L-glutamyl)-[peptide] + an alpha-amino acid = 5-L-glutamyl amino acid + an N-terminal L-alpha-aminoacyl-[peptide]</text>
        <dbReference type="Rhea" id="RHEA:23904"/>
        <dbReference type="Rhea" id="RHEA-COMP:9780"/>
        <dbReference type="Rhea" id="RHEA-COMP:9795"/>
        <dbReference type="ChEBI" id="CHEBI:77644"/>
        <dbReference type="ChEBI" id="CHEBI:78597"/>
        <dbReference type="ChEBI" id="CHEBI:78599"/>
        <dbReference type="ChEBI" id="CHEBI:78608"/>
        <dbReference type="EC" id="2.3.2.2"/>
    </reaction>
</comment>
<evidence type="ECO:0008006" key="10">
    <source>
        <dbReference type="Google" id="ProtNLM"/>
    </source>
</evidence>
<dbReference type="PRINTS" id="PR01210">
    <property type="entry name" value="GGTRANSPTASE"/>
</dbReference>
<protein>
    <recommendedName>
        <fullName evidence="10">Gamma-glutamyltransferase</fullName>
    </recommendedName>
</protein>
<name>A0A8H7VGB2_9FUNG</name>
<dbReference type="AlphaFoldDB" id="A0A8H7VGB2"/>
<comment type="catalytic activity">
    <reaction evidence="2">
        <text>glutathione + H2O = L-cysteinylglycine + L-glutamate</text>
        <dbReference type="Rhea" id="RHEA:28807"/>
        <dbReference type="ChEBI" id="CHEBI:15377"/>
        <dbReference type="ChEBI" id="CHEBI:29985"/>
        <dbReference type="ChEBI" id="CHEBI:57925"/>
        <dbReference type="ChEBI" id="CHEBI:61694"/>
        <dbReference type="EC" id="3.4.19.13"/>
    </reaction>
</comment>
<evidence type="ECO:0000313" key="9">
    <source>
        <dbReference type="Proteomes" id="UP000603453"/>
    </source>
</evidence>
<organism evidence="8 9">
    <name type="scientific">Mucor saturninus</name>
    <dbReference type="NCBI Taxonomy" id="64648"/>
    <lineage>
        <taxon>Eukaryota</taxon>
        <taxon>Fungi</taxon>
        <taxon>Fungi incertae sedis</taxon>
        <taxon>Mucoromycota</taxon>
        <taxon>Mucoromycotina</taxon>
        <taxon>Mucoromycetes</taxon>
        <taxon>Mucorales</taxon>
        <taxon>Mucorineae</taxon>
        <taxon>Mucoraceae</taxon>
        <taxon>Mucor</taxon>
    </lineage>
</organism>
<evidence type="ECO:0000256" key="5">
    <source>
        <dbReference type="ARBA" id="ARBA00047417"/>
    </source>
</evidence>
<accession>A0A8H7VGB2</accession>
<evidence type="ECO:0000256" key="4">
    <source>
        <dbReference type="ARBA" id="ARBA00009381"/>
    </source>
</evidence>
<evidence type="ECO:0000256" key="3">
    <source>
        <dbReference type="ARBA" id="ARBA00005115"/>
    </source>
</evidence>
<dbReference type="InterPro" id="IPR000101">
    <property type="entry name" value="GGT_peptidase"/>
</dbReference>
<comment type="similarity">
    <text evidence="4">Belongs to the gamma-glutamyltransferase family.</text>
</comment>
<dbReference type="PANTHER" id="PTHR11686:SF9">
    <property type="entry name" value="RE13973P"/>
    <property type="match status" value="1"/>
</dbReference>
<dbReference type="InterPro" id="IPR029055">
    <property type="entry name" value="Ntn_hydrolases_N"/>
</dbReference>
<evidence type="ECO:0000256" key="1">
    <source>
        <dbReference type="ARBA" id="ARBA00001049"/>
    </source>
</evidence>
<comment type="pathway">
    <text evidence="3">Sulfur metabolism; glutathione metabolism.</text>
</comment>
<gene>
    <name evidence="8" type="ORF">INT47_009148</name>
</gene>
<dbReference type="Proteomes" id="UP000603453">
    <property type="component" value="Unassembled WGS sequence"/>
</dbReference>
<proteinExistence type="inferred from homology"/>
<dbReference type="OrthoDB" id="2412409at2759"/>
<dbReference type="InterPro" id="IPR043137">
    <property type="entry name" value="GGT_ssub_C"/>
</dbReference>
<dbReference type="GO" id="GO:0006751">
    <property type="term" value="P:glutathione catabolic process"/>
    <property type="evidence" value="ECO:0007669"/>
    <property type="project" value="InterPro"/>
</dbReference>
<evidence type="ECO:0000256" key="7">
    <source>
        <dbReference type="PIRSR" id="PIRSR600101-2"/>
    </source>
</evidence>
<evidence type="ECO:0000256" key="2">
    <source>
        <dbReference type="ARBA" id="ARBA00001089"/>
    </source>
</evidence>
<dbReference type="GO" id="GO:0103068">
    <property type="term" value="F:leukotriene C4 gamma-glutamyl transferase activity"/>
    <property type="evidence" value="ECO:0007669"/>
    <property type="project" value="UniProtKB-EC"/>
</dbReference>
<feature type="binding site" evidence="7">
    <location>
        <position position="76"/>
    </location>
    <ligand>
        <name>L-glutamate</name>
        <dbReference type="ChEBI" id="CHEBI:29985"/>
    </ligand>
</feature>
<feature type="active site" description="Nucleophile" evidence="6">
    <location>
        <position position="34"/>
    </location>
</feature>
<evidence type="ECO:0000256" key="6">
    <source>
        <dbReference type="PIRSR" id="PIRSR600101-1"/>
    </source>
</evidence>
<dbReference type="SUPFAM" id="SSF56235">
    <property type="entry name" value="N-terminal nucleophile aminohydrolases (Ntn hydrolases)"/>
    <property type="match status" value="1"/>
</dbReference>
<dbReference type="PANTHER" id="PTHR11686">
    <property type="entry name" value="GAMMA GLUTAMYL TRANSPEPTIDASE"/>
    <property type="match status" value="1"/>
</dbReference>
<dbReference type="Gene3D" id="3.60.20.40">
    <property type="match status" value="1"/>
</dbReference>
<dbReference type="GO" id="GO:0005886">
    <property type="term" value="C:plasma membrane"/>
    <property type="evidence" value="ECO:0007669"/>
    <property type="project" value="TreeGrafter"/>
</dbReference>
<dbReference type="EMBL" id="JAEPRD010000003">
    <property type="protein sequence ID" value="KAG2213474.1"/>
    <property type="molecule type" value="Genomic_DNA"/>
</dbReference>
<keyword evidence="9" id="KW-1185">Reference proteome</keyword>
<dbReference type="GO" id="GO:0036374">
    <property type="term" value="F:glutathione hydrolase activity"/>
    <property type="evidence" value="ECO:0007669"/>
    <property type="project" value="UniProtKB-EC"/>
</dbReference>
<comment type="catalytic activity">
    <reaction evidence="1">
        <text>an S-substituted glutathione + H2O = an S-substituted L-cysteinylglycine + L-glutamate</text>
        <dbReference type="Rhea" id="RHEA:59468"/>
        <dbReference type="ChEBI" id="CHEBI:15377"/>
        <dbReference type="ChEBI" id="CHEBI:29985"/>
        <dbReference type="ChEBI" id="CHEBI:90779"/>
        <dbReference type="ChEBI" id="CHEBI:143103"/>
        <dbReference type="EC" id="3.4.19.13"/>
    </reaction>
</comment>